<protein>
    <recommendedName>
        <fullName evidence="4">Peptidase M16C associated domain-containing protein</fullName>
    </recommendedName>
</protein>
<dbReference type="AlphaFoldDB" id="A0A2Z2NW15"/>
<dbReference type="InterPro" id="IPR001431">
    <property type="entry name" value="Pept_M16_Zn_BS"/>
</dbReference>
<dbReference type="KEGG" id="gai:IMCC3135_26890"/>
<organism evidence="5 6">
    <name type="scientific">Granulosicoccus antarcticus IMCC3135</name>
    <dbReference type="NCBI Taxonomy" id="1192854"/>
    <lineage>
        <taxon>Bacteria</taxon>
        <taxon>Pseudomonadati</taxon>
        <taxon>Pseudomonadota</taxon>
        <taxon>Gammaproteobacteria</taxon>
        <taxon>Chromatiales</taxon>
        <taxon>Granulosicoccaceae</taxon>
        <taxon>Granulosicoccus</taxon>
    </lineage>
</organism>
<dbReference type="PROSITE" id="PS00143">
    <property type="entry name" value="INSULINASE"/>
    <property type="match status" value="1"/>
</dbReference>
<dbReference type="InterPro" id="IPR007863">
    <property type="entry name" value="Peptidase_M16_C"/>
</dbReference>
<dbReference type="EMBL" id="CP018632">
    <property type="protein sequence ID" value="ASJ75433.1"/>
    <property type="molecule type" value="Genomic_DNA"/>
</dbReference>
<accession>A0A2Z2NW15</accession>
<gene>
    <name evidence="5" type="ORF">IMCC3135_26890</name>
</gene>
<sequence>MPTLPLKPNTKRISQIQESALPMKTPVSHPAFVHVRSEHIQSLDIDVHEFQHTVTGTTHIHLAADKPENVFLVGLRTVPTDSTGVAHILEHTVLCGSEKYPVRDPFFMMIRRSLNTFMNAFTSSDWTAYPFATLNRKDYFNLLDVYLDAVFFSRLDELDFAQEGHRVEFEKADDSTTDLVFKGVVFNEMKGAMSAATSVLWQTLSKHLFPNNTYHFNSGGEPEDIPDLSYEELKSFYETHYHPSNAVFMTYGNLAPDELQTRFQDQVLNRFEKLDRTIQVTPAKRYHAPMRVQESYATQEEDTTDKTHIVVSWLLGESINLDERLQAHLLSSVLLDNSASPMMRALEQSELGNSPSPMCGLEDSAREMVFASGLDGSNPEHTLATEQMIIEVLETIAREGVPQEQIEAVLHQIEMSQREIRGDGMPFGLQLVLSGLSAAMQRGDTLASIDLDPALQRLREAAQDRDFIPGLIRTLLLDNPHRVTLTMTPDTSISERRIVAEKTRLATMKEAMSETEKLHIVDQAAALAKRQAQEDDPEILPKVTLADVPVELHIPTSESRTIENAPATIYAQGTNGLVYPHVVVDLPQLDPELAAVLPLYTNFLAELGSGGRDYLDTQTAQAAVTGGISAYTLQRGSVDDEQAVSGFMVLRGKALLRNTDALSGLMLDTLTDVRFDEHSRIRELIAQTRSSREQSVTGSGHMLAMMAAASGMSPTTRLSHQLSGLAGIKSLKALDDSLSDDKAMAELAERFATLHQMLRDAPRQFMIVAEDENLESVQKSLGAAFGAASVIKDFAKYSPAPIREQVKQLWTTSTEVNFSAKAYPTATSSHTDAAALSILGPFLRNGYLHRAIRETGGAYGGGASQDSDTASFRFYSYRDPRLTGTLDDFDASIKWLQETSHEPRELEEAILNVISGIDKPGSPAGEARSAYQAELFGRTAERRREFRKQILEVSLEDLRRVGATYFDPQKASVGVVTNEKTAATAEVSALGLEKFAL</sequence>
<dbReference type="InterPro" id="IPR011249">
    <property type="entry name" value="Metalloenz_LuxS/M16"/>
</dbReference>
<keyword evidence="6" id="KW-1185">Reference proteome</keyword>
<dbReference type="Pfam" id="PF08367">
    <property type="entry name" value="M16C_assoc"/>
    <property type="match status" value="1"/>
</dbReference>
<dbReference type="SUPFAM" id="SSF63411">
    <property type="entry name" value="LuxS/MPP-like metallohydrolase"/>
    <property type="match status" value="4"/>
</dbReference>
<dbReference type="InterPro" id="IPR013578">
    <property type="entry name" value="Peptidase_M16C_assoc"/>
</dbReference>
<dbReference type="SMART" id="SM01264">
    <property type="entry name" value="M16C_associated"/>
    <property type="match status" value="1"/>
</dbReference>
<dbReference type="GO" id="GO:0046872">
    <property type="term" value="F:metal ion binding"/>
    <property type="evidence" value="ECO:0007669"/>
    <property type="project" value="InterPro"/>
</dbReference>
<dbReference type="RefSeq" id="WP_236994665.1">
    <property type="nucleotide sequence ID" value="NZ_CP018632.1"/>
</dbReference>
<proteinExistence type="inferred from homology"/>
<evidence type="ECO:0000256" key="3">
    <source>
        <dbReference type="RuleBase" id="RU004447"/>
    </source>
</evidence>
<dbReference type="PANTHER" id="PTHR43016">
    <property type="entry name" value="PRESEQUENCE PROTEASE"/>
    <property type="match status" value="1"/>
</dbReference>
<dbReference type="GO" id="GO:0004222">
    <property type="term" value="F:metalloendopeptidase activity"/>
    <property type="evidence" value="ECO:0007669"/>
    <property type="project" value="InterPro"/>
</dbReference>
<dbReference type="Proteomes" id="UP000250079">
    <property type="component" value="Chromosome"/>
</dbReference>
<dbReference type="Pfam" id="PF22516">
    <property type="entry name" value="PreP_C"/>
    <property type="match status" value="1"/>
</dbReference>
<name>A0A2Z2NW15_9GAMM</name>
<evidence type="ECO:0000259" key="4">
    <source>
        <dbReference type="SMART" id="SM01264"/>
    </source>
</evidence>
<dbReference type="InterPro" id="IPR011765">
    <property type="entry name" value="Pept_M16_N"/>
</dbReference>
<reference evidence="5 6" key="1">
    <citation type="submission" date="2016-12" db="EMBL/GenBank/DDBJ databases">
        <authorList>
            <person name="Song W.-J."/>
            <person name="Kurnit D.M."/>
        </authorList>
    </citation>
    <scope>NUCLEOTIDE SEQUENCE [LARGE SCALE GENOMIC DNA]</scope>
    <source>
        <strain evidence="5 6">IMCC3135</strain>
    </source>
</reference>
<comment type="similarity">
    <text evidence="2 3">Belongs to the peptidase M16 family.</text>
</comment>
<evidence type="ECO:0000313" key="6">
    <source>
        <dbReference type="Proteomes" id="UP000250079"/>
    </source>
</evidence>
<dbReference type="InterPro" id="IPR055130">
    <property type="entry name" value="PreP_C"/>
</dbReference>
<evidence type="ECO:0000256" key="2">
    <source>
        <dbReference type="ARBA" id="ARBA00007261"/>
    </source>
</evidence>
<evidence type="ECO:0000256" key="1">
    <source>
        <dbReference type="ARBA" id="ARBA00001947"/>
    </source>
</evidence>
<dbReference type="Pfam" id="PF00675">
    <property type="entry name" value="Peptidase_M16"/>
    <property type="match status" value="1"/>
</dbReference>
<feature type="domain" description="Peptidase M16C associated" evidence="4">
    <location>
        <begin position="487"/>
        <end position="734"/>
    </location>
</feature>
<evidence type="ECO:0000313" key="5">
    <source>
        <dbReference type="EMBL" id="ASJ75433.1"/>
    </source>
</evidence>
<dbReference type="PANTHER" id="PTHR43016:SF13">
    <property type="entry name" value="PRESEQUENCE PROTEASE, MITOCHONDRIAL"/>
    <property type="match status" value="1"/>
</dbReference>
<comment type="cofactor">
    <cofactor evidence="1">
        <name>Zn(2+)</name>
        <dbReference type="ChEBI" id="CHEBI:29105"/>
    </cofactor>
</comment>
<dbReference type="Gene3D" id="3.30.830.10">
    <property type="entry name" value="Metalloenzyme, LuxS/M16 peptidase-like"/>
    <property type="match status" value="4"/>
</dbReference>
<dbReference type="Pfam" id="PF05193">
    <property type="entry name" value="Peptidase_M16_C"/>
    <property type="match status" value="1"/>
</dbReference>
<dbReference type="GO" id="GO:0006508">
    <property type="term" value="P:proteolysis"/>
    <property type="evidence" value="ECO:0007669"/>
    <property type="project" value="InterPro"/>
</dbReference>
<dbReference type="FunFam" id="3.30.830.10:FF:000011">
    <property type="entry name" value="Presequence protease, mitochondrial"/>
    <property type="match status" value="1"/>
</dbReference>